<dbReference type="Proteomes" id="UP000249464">
    <property type="component" value="Unassembled WGS sequence"/>
</dbReference>
<dbReference type="EMBL" id="FQNC01000046">
    <property type="protein sequence ID" value="SGY69184.1"/>
    <property type="molecule type" value="Genomic_DNA"/>
</dbReference>
<proteinExistence type="predicted"/>
<feature type="signal peptide" evidence="1">
    <location>
        <begin position="1"/>
        <end position="21"/>
    </location>
</feature>
<evidence type="ECO:0000313" key="2">
    <source>
        <dbReference type="EMBL" id="SGY69184.1"/>
    </source>
</evidence>
<reference evidence="2 3" key="1">
    <citation type="submission" date="2016-11" db="EMBL/GenBank/DDBJ databases">
        <authorList>
            <person name="Jaros S."/>
            <person name="Januszkiewicz K."/>
            <person name="Wedrychowicz H."/>
        </authorList>
    </citation>
    <scope>NUCLEOTIDE SEQUENCE [LARGE SCALE GENOMIC DNA]</scope>
</reference>
<accession>A0A2X0N3E2</accession>
<organism evidence="2 3">
    <name type="scientific">Microbotryum silenes-dioicae</name>
    <dbReference type="NCBI Taxonomy" id="796604"/>
    <lineage>
        <taxon>Eukaryota</taxon>
        <taxon>Fungi</taxon>
        <taxon>Dikarya</taxon>
        <taxon>Basidiomycota</taxon>
        <taxon>Pucciniomycotina</taxon>
        <taxon>Microbotryomycetes</taxon>
        <taxon>Microbotryales</taxon>
        <taxon>Microbotryaceae</taxon>
        <taxon>Microbotryum</taxon>
    </lineage>
</organism>
<gene>
    <name evidence="2" type="primary">BQ5605_C004g02974</name>
    <name evidence="2" type="ORF">BQ5605_C004G02974</name>
</gene>
<evidence type="ECO:0000313" key="3">
    <source>
        <dbReference type="Proteomes" id="UP000249464"/>
    </source>
</evidence>
<evidence type="ECO:0000256" key="1">
    <source>
        <dbReference type="SAM" id="SignalP"/>
    </source>
</evidence>
<dbReference type="AlphaFoldDB" id="A0A2X0N3E2"/>
<name>A0A2X0N3E2_9BASI</name>
<keyword evidence="1" id="KW-0732">Signal</keyword>
<feature type="chain" id="PRO_5016046926" evidence="1">
    <location>
        <begin position="22"/>
        <end position="347"/>
    </location>
</feature>
<keyword evidence="3" id="KW-1185">Reference proteome</keyword>
<protein>
    <submittedName>
        <fullName evidence="2">BQ5605_C004g02974 protein</fullName>
    </submittedName>
</protein>
<sequence length="347" mass="38458">MIMTRWMYAVLCALVLPLGLAQGGPSRTVSEDSEQAFEVHQRRAALTQLSRGQYMQSGNINSNLRWQSSGELNAGSCPSLGGTMTIRNCYQLFLERRGMLQSTTQSSSTSNRLLRRLGASLEDQAAADDTKLDLYYRVFPEQAKYRWIASPMVMVGGLYRRQAPACPVDNTTTTTPGGPTQTPTVSPRQRVEFLTWPGTTPNQVWSYTWKSYQSADTKSTNNFFHAWQILRRDGCGGPVITQDYVGDKVQINDIVRGCKGCTSMPLKNWVGKTIIHTMKVKYGLSGSITYQAVDTNNRKVPLLKYAVAKGDMGSSASFKFGIYRAVNSQLRAATSWYGEFAATKISG</sequence>